<dbReference type="NCBIfam" id="TIGR02532">
    <property type="entry name" value="IV_pilin_GFxxxE"/>
    <property type="match status" value="1"/>
</dbReference>
<keyword evidence="1" id="KW-0472">Membrane</keyword>
<keyword evidence="1" id="KW-1133">Transmembrane helix</keyword>
<dbReference type="InterPro" id="IPR013362">
    <property type="entry name" value="Pilus_4_PilV"/>
</dbReference>
<evidence type="ECO:0000313" key="2">
    <source>
        <dbReference type="EMBL" id="TVT35893.1"/>
    </source>
</evidence>
<dbReference type="PROSITE" id="PS00409">
    <property type="entry name" value="PROKAR_NTER_METHYL"/>
    <property type="match status" value="1"/>
</dbReference>
<feature type="transmembrane region" description="Helical" evidence="1">
    <location>
        <begin position="20"/>
        <end position="40"/>
    </location>
</feature>
<name>A0A558BHA0_9GAMM</name>
<evidence type="ECO:0000256" key="1">
    <source>
        <dbReference type="SAM" id="Phobius"/>
    </source>
</evidence>
<dbReference type="SUPFAM" id="SSF54523">
    <property type="entry name" value="Pili subunits"/>
    <property type="match status" value="1"/>
</dbReference>
<evidence type="ECO:0000313" key="3">
    <source>
        <dbReference type="Proteomes" id="UP000319142"/>
    </source>
</evidence>
<dbReference type="NCBIfam" id="TIGR02523">
    <property type="entry name" value="type_IV_pilV"/>
    <property type="match status" value="1"/>
</dbReference>
<dbReference type="InterPro" id="IPR012902">
    <property type="entry name" value="N_methyl_site"/>
</dbReference>
<dbReference type="Proteomes" id="UP000319142">
    <property type="component" value="Unassembled WGS sequence"/>
</dbReference>
<reference evidence="2 3" key="1">
    <citation type="submission" date="2019-07" db="EMBL/GenBank/DDBJ databases">
        <title>The pathways for chlorine oxyanion respiration interact through the shared metabolite chlorate.</title>
        <authorList>
            <person name="Barnum T.P."/>
            <person name="Cheng Y."/>
            <person name="Hill K.A."/>
            <person name="Lucas L.N."/>
            <person name="Carlson H.K."/>
            <person name="Coates J.D."/>
        </authorList>
    </citation>
    <scope>NUCLEOTIDE SEQUENCE [LARGE SCALE GENOMIC DNA]</scope>
    <source>
        <strain evidence="2">UCB</strain>
    </source>
</reference>
<accession>A0A558BHA0</accession>
<dbReference type="EMBL" id="VMRX01000002">
    <property type="protein sequence ID" value="TVT35893.1"/>
    <property type="molecule type" value="Genomic_DNA"/>
</dbReference>
<keyword evidence="1" id="KW-0812">Transmembrane</keyword>
<gene>
    <name evidence="2" type="primary">pilV</name>
    <name evidence="2" type="ORF">FHK81_01370</name>
</gene>
<protein>
    <submittedName>
        <fullName evidence="2">Type IV pilus modification protein PilV</fullName>
    </submittedName>
</protein>
<dbReference type="RefSeq" id="WP_273131689.1">
    <property type="nucleotide sequence ID" value="NZ_VMRX01000002.1"/>
</dbReference>
<proteinExistence type="predicted"/>
<dbReference type="AlphaFoldDB" id="A0A558BHA0"/>
<sequence length="155" mass="16753">MKSCIYPARKSQRGFSLIEVLVAVLILGIGLLGAAALQLLSLQNINNAELRTQASLFAQELSELARTAGSPNDFAANTGSTDDCTGMTPNTFENWCNAMGETLPGATFSSEWDGGSRDFITTITWPERMMFLEATKNNEAGEGTSSYTLVTRFPQ</sequence>
<dbReference type="Gene3D" id="3.30.700.10">
    <property type="entry name" value="Glycoprotein, Type 4 Pilin"/>
    <property type="match status" value="1"/>
</dbReference>
<dbReference type="Pfam" id="PF07963">
    <property type="entry name" value="N_methyl"/>
    <property type="match status" value="1"/>
</dbReference>
<organism evidence="2 3">
    <name type="scientific">Marinobacter vinifirmus</name>
    <dbReference type="NCBI Taxonomy" id="355591"/>
    <lineage>
        <taxon>Bacteria</taxon>
        <taxon>Pseudomonadati</taxon>
        <taxon>Pseudomonadota</taxon>
        <taxon>Gammaproteobacteria</taxon>
        <taxon>Pseudomonadales</taxon>
        <taxon>Marinobacteraceae</taxon>
        <taxon>Marinobacter</taxon>
    </lineage>
</organism>
<comment type="caution">
    <text evidence="2">The sequence shown here is derived from an EMBL/GenBank/DDBJ whole genome shotgun (WGS) entry which is preliminary data.</text>
</comment>
<dbReference type="InterPro" id="IPR045584">
    <property type="entry name" value="Pilin-like"/>
</dbReference>